<dbReference type="Pfam" id="PF13936">
    <property type="entry name" value="HTH_38"/>
    <property type="match status" value="1"/>
</dbReference>
<reference evidence="8 9" key="1">
    <citation type="submission" date="2018-03" db="EMBL/GenBank/DDBJ databases">
        <title>Genomic Encyclopedia of Type Strains, Phase III (KMG-III): the genomes of soil and plant-associated and newly described type strains.</title>
        <authorList>
            <person name="Whitman W."/>
        </authorList>
    </citation>
    <scope>NUCLEOTIDE SEQUENCE [LARGE SCALE GENOMIC DNA]</scope>
    <source>
        <strain evidence="8 9">CGMCC 4.7104</strain>
    </source>
</reference>
<dbReference type="InterPro" id="IPR009057">
    <property type="entry name" value="Homeodomain-like_sf"/>
</dbReference>
<evidence type="ECO:0000256" key="6">
    <source>
        <dbReference type="SAM" id="MobiDB-lite"/>
    </source>
</evidence>
<dbReference type="RefSeq" id="WP_106253691.1">
    <property type="nucleotide sequence ID" value="NZ_PVNG01000083.1"/>
</dbReference>
<dbReference type="InterPro" id="IPR025246">
    <property type="entry name" value="IS30-like_HTH"/>
</dbReference>
<organism evidence="8 9">
    <name type="scientific">Nonomuraea fuscirosea</name>
    <dbReference type="NCBI Taxonomy" id="1291556"/>
    <lineage>
        <taxon>Bacteria</taxon>
        <taxon>Bacillati</taxon>
        <taxon>Actinomycetota</taxon>
        <taxon>Actinomycetes</taxon>
        <taxon>Streptosporangiales</taxon>
        <taxon>Streptosporangiaceae</taxon>
        <taxon>Nonomuraea</taxon>
    </lineage>
</organism>
<dbReference type="InterPro" id="IPR053392">
    <property type="entry name" value="Transposase_IS30-like"/>
</dbReference>
<evidence type="ECO:0000256" key="5">
    <source>
        <dbReference type="ARBA" id="ARBA00023172"/>
    </source>
</evidence>
<comment type="function">
    <text evidence="1">Required for the transposition of the insertion element.</text>
</comment>
<protein>
    <submittedName>
        <fullName evidence="8">IS30 family transposase</fullName>
    </submittedName>
</protein>
<dbReference type="InterPro" id="IPR051917">
    <property type="entry name" value="Transposase-Integrase"/>
</dbReference>
<evidence type="ECO:0000259" key="7">
    <source>
        <dbReference type="PROSITE" id="PS50994"/>
    </source>
</evidence>
<dbReference type="InterPro" id="IPR036397">
    <property type="entry name" value="RNaseH_sf"/>
</dbReference>
<dbReference type="GO" id="GO:0015074">
    <property type="term" value="P:DNA integration"/>
    <property type="evidence" value="ECO:0007669"/>
    <property type="project" value="InterPro"/>
</dbReference>
<dbReference type="AlphaFoldDB" id="A0A2T0LF13"/>
<dbReference type="PANTHER" id="PTHR10948:SF23">
    <property type="entry name" value="TRANSPOSASE INSI FOR INSERTION SEQUENCE ELEMENT IS30A-RELATED"/>
    <property type="match status" value="1"/>
</dbReference>
<dbReference type="SUPFAM" id="SSF46689">
    <property type="entry name" value="Homeodomain-like"/>
    <property type="match status" value="1"/>
</dbReference>
<dbReference type="PANTHER" id="PTHR10948">
    <property type="entry name" value="TRANSPOSASE"/>
    <property type="match status" value="1"/>
</dbReference>
<dbReference type="SUPFAM" id="SSF53098">
    <property type="entry name" value="Ribonuclease H-like"/>
    <property type="match status" value="1"/>
</dbReference>
<name>A0A2T0LF13_9ACTN</name>
<keyword evidence="5" id="KW-0233">DNA recombination</keyword>
<evidence type="ECO:0000256" key="1">
    <source>
        <dbReference type="ARBA" id="ARBA00002190"/>
    </source>
</evidence>
<dbReference type="GO" id="GO:0005829">
    <property type="term" value="C:cytosol"/>
    <property type="evidence" value="ECO:0007669"/>
    <property type="project" value="TreeGrafter"/>
</dbReference>
<evidence type="ECO:0000313" key="9">
    <source>
        <dbReference type="Proteomes" id="UP000238312"/>
    </source>
</evidence>
<feature type="region of interest" description="Disordered" evidence="6">
    <location>
        <begin position="118"/>
        <end position="152"/>
    </location>
</feature>
<comment type="caution">
    <text evidence="8">The sequence shown here is derived from an EMBL/GenBank/DDBJ whole genome shotgun (WGS) entry which is preliminary data.</text>
</comment>
<dbReference type="GO" id="GO:0003677">
    <property type="term" value="F:DNA binding"/>
    <property type="evidence" value="ECO:0007669"/>
    <property type="project" value="UniProtKB-KW"/>
</dbReference>
<gene>
    <name evidence="8" type="ORF">B0I32_1832</name>
</gene>
<dbReference type="InterPro" id="IPR001598">
    <property type="entry name" value="Transposase_IS30_CS"/>
</dbReference>
<dbReference type="NCBIfam" id="NF033563">
    <property type="entry name" value="transpos_IS30"/>
    <property type="match status" value="1"/>
</dbReference>
<dbReference type="OrthoDB" id="9803231at2"/>
<proteinExistence type="inferred from homology"/>
<sequence length="413" mass="47358">MEFEIRKIRSPQGRRKLTREREEYFRLMDQGFSSMEACRIVGINYRTGKRWRNGSAPNKAKKKGAPPVRRPAVPPSGVSRYLREDERIHIADRVREKASIREIARELGRAPSTISREIRRNRHPTNGQYRPHAAQARADARRPRPKPSKIGQNPELRAYIQEHLHKRWSPEQIVQSLRRSFPERAEMHVCHETIYQALYVQGCGELRRELAKALRTGRAMRKPRRLAQQRQPRYSAPMVMISERPAEADDRAVPGHWEGDCIVGKNGSSAIGTLVERTTRYVMLVHLPIDRSAKRMRDALVEIMAILPAHLKRSLTWDQGSEMGRHHEFSVAADMPVYFCDPASPWQRGSNENTNGLLRQYFPKGTDLSVHTGDQLDAVAAELNSRPRKTLNWDTPAQRLSRLLAAALESEAS</sequence>
<feature type="domain" description="Integrase catalytic" evidence="7">
    <location>
        <begin position="241"/>
        <end position="404"/>
    </location>
</feature>
<dbReference type="GO" id="GO:0004803">
    <property type="term" value="F:transposase activity"/>
    <property type="evidence" value="ECO:0007669"/>
    <property type="project" value="InterPro"/>
</dbReference>
<evidence type="ECO:0000256" key="4">
    <source>
        <dbReference type="ARBA" id="ARBA00023125"/>
    </source>
</evidence>
<evidence type="ECO:0000256" key="2">
    <source>
        <dbReference type="ARBA" id="ARBA00006363"/>
    </source>
</evidence>
<dbReference type="EMBL" id="PVNG01000083">
    <property type="protein sequence ID" value="PRX40782.1"/>
    <property type="molecule type" value="Genomic_DNA"/>
</dbReference>
<comment type="similarity">
    <text evidence="2">Belongs to the transposase IS30 family.</text>
</comment>
<dbReference type="InterPro" id="IPR012337">
    <property type="entry name" value="RNaseH-like_sf"/>
</dbReference>
<dbReference type="Pfam" id="PF00665">
    <property type="entry name" value="rve"/>
    <property type="match status" value="1"/>
</dbReference>
<accession>A0A2T0LF13</accession>
<keyword evidence="3" id="KW-0815">Transposition</keyword>
<dbReference type="PROSITE" id="PS01043">
    <property type="entry name" value="TRANSPOSASE_IS30"/>
    <property type="match status" value="1"/>
</dbReference>
<keyword evidence="9" id="KW-1185">Reference proteome</keyword>
<dbReference type="Gene3D" id="3.30.420.10">
    <property type="entry name" value="Ribonuclease H-like superfamily/Ribonuclease H"/>
    <property type="match status" value="1"/>
</dbReference>
<keyword evidence="4" id="KW-0238">DNA-binding</keyword>
<feature type="region of interest" description="Disordered" evidence="6">
    <location>
        <begin position="50"/>
        <end position="77"/>
    </location>
</feature>
<dbReference type="GO" id="GO:0006313">
    <property type="term" value="P:DNA transposition"/>
    <property type="evidence" value="ECO:0007669"/>
    <property type="project" value="InterPro"/>
</dbReference>
<dbReference type="Proteomes" id="UP000238312">
    <property type="component" value="Unassembled WGS sequence"/>
</dbReference>
<dbReference type="InterPro" id="IPR001584">
    <property type="entry name" value="Integrase_cat-core"/>
</dbReference>
<evidence type="ECO:0000256" key="3">
    <source>
        <dbReference type="ARBA" id="ARBA00022578"/>
    </source>
</evidence>
<dbReference type="PROSITE" id="PS50994">
    <property type="entry name" value="INTEGRASE"/>
    <property type="match status" value="1"/>
</dbReference>
<evidence type="ECO:0000313" key="8">
    <source>
        <dbReference type="EMBL" id="PRX40782.1"/>
    </source>
</evidence>